<dbReference type="RefSeq" id="YP_001956904.1">
    <property type="nucleotide sequence ID" value="NC_010821.1"/>
</dbReference>
<accession>B3FJ43</accession>
<gene>
    <name evidence="1" type="ORF">201phi2-1p180</name>
</gene>
<organismHost>
    <name type="scientific">Pseudomonas chlororaphis</name>
    <dbReference type="NCBI Taxonomy" id="587753"/>
</organismHost>
<dbReference type="Proteomes" id="UP000002421">
    <property type="component" value="Segment"/>
</dbReference>
<organism evidence="1 2">
    <name type="scientific">Pseudomonas phage 201phi2-1</name>
    <name type="common">Pseudomonas chlororaphis phage 201phi2-1</name>
    <dbReference type="NCBI Taxonomy" id="198110"/>
    <lineage>
        <taxon>Viruses</taxon>
        <taxon>Duplodnaviria</taxon>
        <taxon>Heunggongvirae</taxon>
        <taxon>Uroviricota</taxon>
        <taxon>Caudoviricetes</taxon>
        <taxon>Chimalliviridae</taxon>
        <taxon>Serwervirus</taxon>
        <taxon>Serwervirus 201phi21</taxon>
    </lineage>
</organism>
<proteinExistence type="predicted"/>
<evidence type="ECO:0000313" key="1">
    <source>
        <dbReference type="EMBL" id="ABY63010.1"/>
    </source>
</evidence>
<dbReference type="EMBL" id="EU197055">
    <property type="protein sequence ID" value="ABY63010.1"/>
    <property type="molecule type" value="Genomic_DNA"/>
</dbReference>
<dbReference type="KEGG" id="vg:6372403"/>
<sequence>MKHSAIASCVIGTALTVGAIVGLSVWSNRTKWDSEIAEATIAELNDDYNLAIAAHPADRNRALFALDVAVRKRRGNFEATYGAFDEYVDWAIRYEAQVENLRKVIRKG</sequence>
<keyword evidence="2" id="KW-1185">Reference proteome</keyword>
<reference evidence="1 2" key="1">
    <citation type="journal article" date="2008" name="Virology">
        <title>Characterization of Pseudomonas chlororaphis myovirus 201varphi2-1 via genomic sequencing, mass spectrometry, and electron microscopy.</title>
        <authorList>
            <person name="Thomas J.A."/>
            <person name="Rolando M.R."/>
            <person name="Carroll C.A."/>
            <person name="Shen P.S."/>
            <person name="Belnap D.M."/>
            <person name="Weintraub S.T."/>
            <person name="Serwer P."/>
            <person name="Hardies S.C."/>
        </authorList>
    </citation>
    <scope>NUCLEOTIDE SEQUENCE</scope>
</reference>
<protein>
    <submittedName>
        <fullName evidence="1">Uncharacterized protein</fullName>
    </submittedName>
</protein>
<name>B3FJ43_BP201</name>
<evidence type="ECO:0000313" key="2">
    <source>
        <dbReference type="Proteomes" id="UP000002421"/>
    </source>
</evidence>